<proteinExistence type="predicted"/>
<accession>A0A2P0QG73</accession>
<evidence type="ECO:0000313" key="1">
    <source>
        <dbReference type="EMBL" id="ARO45386.1"/>
    </source>
</evidence>
<reference evidence="1" key="1">
    <citation type="submission" date="2016-03" db="EMBL/GenBank/DDBJ databases">
        <title>The evolution of Pseudomonas syringae pv. actinidiae in New Zealand.</title>
        <authorList>
            <person name="Taiaroa G."/>
            <person name="Poulter R.T.M."/>
            <person name="Lamont I."/>
            <person name="Stockwell P."/>
            <person name="Butler M.I."/>
        </authorList>
    </citation>
    <scope>NUCLEOTIDE SEQUENCE</scope>
    <source>
        <strain evidence="1">RT849</strain>
    </source>
</reference>
<name>A0A2P0QG73_PSESF</name>
<sequence>MSPNPKRLPLLLDLGFLASRALTQEYLDHQVLPGETKPIPYALVHWDAVLDKLEDLARMDHEDNYTPASEPILDGAGVFNSYRVLRHWNKLLDAEDSNLT</sequence>
<dbReference type="RefSeq" id="WP_058432262.1">
    <property type="nucleotide sequence ID" value="NZ_CP017009.1"/>
</dbReference>
<protein>
    <submittedName>
        <fullName evidence="1">Uncharacterized protein</fullName>
    </submittedName>
</protein>
<dbReference type="AlphaFoldDB" id="A0A2P0QG73"/>
<dbReference type="EMBL" id="KX009065">
    <property type="protein sequence ID" value="ARO45386.1"/>
    <property type="molecule type" value="Genomic_DNA"/>
</dbReference>
<organism evidence="1">
    <name type="scientific">Pseudomonas syringae pv. actinidiae</name>
    <dbReference type="NCBI Taxonomy" id="103796"/>
    <lineage>
        <taxon>Bacteria</taxon>
        <taxon>Pseudomonadati</taxon>
        <taxon>Pseudomonadota</taxon>
        <taxon>Gammaproteobacteria</taxon>
        <taxon>Pseudomonadales</taxon>
        <taxon>Pseudomonadaceae</taxon>
        <taxon>Pseudomonas</taxon>
        <taxon>Pseudomonas syringae</taxon>
    </lineage>
</organism>